<dbReference type="PANTHER" id="PTHR41536">
    <property type="entry name" value="PKHD-TYPE HYDROXYLASE YBIX"/>
    <property type="match status" value="1"/>
</dbReference>
<dbReference type="GO" id="GO:0005506">
    <property type="term" value="F:iron ion binding"/>
    <property type="evidence" value="ECO:0007669"/>
    <property type="project" value="InterPro"/>
</dbReference>
<evidence type="ECO:0000256" key="2">
    <source>
        <dbReference type="ARBA" id="ARBA00022723"/>
    </source>
</evidence>
<keyword evidence="2" id="KW-0479">Metal-binding</keyword>
<dbReference type="GO" id="GO:0006974">
    <property type="term" value="P:DNA damage response"/>
    <property type="evidence" value="ECO:0007669"/>
    <property type="project" value="TreeGrafter"/>
</dbReference>
<keyword evidence="4 7" id="KW-0223">Dioxygenase</keyword>
<evidence type="ECO:0000256" key="3">
    <source>
        <dbReference type="ARBA" id="ARBA00022896"/>
    </source>
</evidence>
<dbReference type="HAMAP" id="MF_00657">
    <property type="entry name" value="Hydroxyl_YbiX"/>
    <property type="match status" value="1"/>
</dbReference>
<evidence type="ECO:0000313" key="10">
    <source>
        <dbReference type="Proteomes" id="UP000295096"/>
    </source>
</evidence>
<protein>
    <submittedName>
        <fullName evidence="9">Fe2+-dependent dioxygenase</fullName>
    </submittedName>
</protein>
<dbReference type="Gene3D" id="2.60.120.620">
    <property type="entry name" value="q2cbj1_9rhob like domain"/>
    <property type="match status" value="1"/>
</dbReference>
<dbReference type="GO" id="GO:0016706">
    <property type="term" value="F:2-oxoglutarate-dependent dioxygenase activity"/>
    <property type="evidence" value="ECO:0007669"/>
    <property type="project" value="UniProtKB-UniRule"/>
</dbReference>
<evidence type="ECO:0000256" key="6">
    <source>
        <dbReference type="ARBA" id="ARBA00023004"/>
    </source>
</evidence>
<accession>A0A4R5QFY0</accession>
<dbReference type="NCBIfam" id="NF003974">
    <property type="entry name" value="PRK05467.1-3"/>
    <property type="match status" value="1"/>
</dbReference>
<reference evidence="9 10" key="1">
    <citation type="journal article" date="2016" name="J. Microbiol.">
        <title>Dankookia rubra gen. nov., sp. nov., an alphaproteobacterium isolated from sediment of a shallow stream.</title>
        <authorList>
            <person name="Kim W.H."/>
            <person name="Kim D.H."/>
            <person name="Kang K."/>
            <person name="Ahn T.Y."/>
        </authorList>
    </citation>
    <scope>NUCLEOTIDE SEQUENCE [LARGE SCALE GENOMIC DNA]</scope>
    <source>
        <strain evidence="9 10">JCM30602</strain>
    </source>
</reference>
<evidence type="ECO:0000259" key="8">
    <source>
        <dbReference type="PROSITE" id="PS51471"/>
    </source>
</evidence>
<proteinExistence type="inferred from homology"/>
<dbReference type="GO" id="GO:0006879">
    <property type="term" value="P:intracellular iron ion homeostasis"/>
    <property type="evidence" value="ECO:0007669"/>
    <property type="project" value="TreeGrafter"/>
</dbReference>
<organism evidence="9 10">
    <name type="scientific">Dankookia rubra</name>
    <dbReference type="NCBI Taxonomy" id="1442381"/>
    <lineage>
        <taxon>Bacteria</taxon>
        <taxon>Pseudomonadati</taxon>
        <taxon>Pseudomonadota</taxon>
        <taxon>Alphaproteobacteria</taxon>
        <taxon>Acetobacterales</taxon>
        <taxon>Roseomonadaceae</taxon>
        <taxon>Dankookia</taxon>
    </lineage>
</organism>
<comment type="caution">
    <text evidence="7">Lacks conserved residue(s) required for the propagation of feature annotation.</text>
</comment>
<dbReference type="OrthoDB" id="9812472at2"/>
<dbReference type="RefSeq" id="WP_133289590.1">
    <property type="nucleotide sequence ID" value="NZ_SMSJ01000019.1"/>
</dbReference>
<comment type="cofactor">
    <cofactor evidence="1">
        <name>L-ascorbate</name>
        <dbReference type="ChEBI" id="CHEBI:38290"/>
    </cofactor>
</comment>
<dbReference type="InterPro" id="IPR005123">
    <property type="entry name" value="Oxoglu/Fe-dep_dioxygenase_dom"/>
</dbReference>
<keyword evidence="10" id="KW-1185">Reference proteome</keyword>
<keyword evidence="6" id="KW-0408">Iron</keyword>
<sequence>MLPIGGILDTAALVRLRTLLAEAPWQDGRGTAGAAAAAVKRNLQAEPAHAATRAAAAELEAALRAHPVFTSAALPLRMTRPLFSRTLPGGGYGRHVANALMGEGPGAVRTDLAWTLFLGGEVNGGALVIENIGGEREVAPEAGLLALYPASSLHRVAPVLSGERLVAFGWVQSRVRDAARRALLFDLHLAEAGVEDAALRVQLARANLLRMWAEG</sequence>
<evidence type="ECO:0000313" key="9">
    <source>
        <dbReference type="EMBL" id="TDH61608.1"/>
    </source>
</evidence>
<feature type="domain" description="Fe2OG dioxygenase" evidence="8">
    <location>
        <begin position="77"/>
        <end position="173"/>
    </location>
</feature>
<feature type="binding site" evidence="7">
    <location>
        <position position="164"/>
    </location>
    <ligand>
        <name>2-oxoglutarate</name>
        <dbReference type="ChEBI" id="CHEBI:16810"/>
    </ligand>
</feature>
<comment type="caution">
    <text evidence="9">The sequence shown here is derived from an EMBL/GenBank/DDBJ whole genome shotgun (WGS) entry which is preliminary data.</text>
</comment>
<dbReference type="PANTHER" id="PTHR41536:SF1">
    <property type="entry name" value="PKHD-TYPE HYDROXYLASE YBIX"/>
    <property type="match status" value="1"/>
</dbReference>
<keyword evidence="3" id="KW-0847">Vitamin C</keyword>
<dbReference type="EMBL" id="SMSJ01000019">
    <property type="protein sequence ID" value="TDH61608.1"/>
    <property type="molecule type" value="Genomic_DNA"/>
</dbReference>
<keyword evidence="5 7" id="KW-0560">Oxidoreductase</keyword>
<dbReference type="InterPro" id="IPR023550">
    <property type="entry name" value="PKHD_hydroxylase"/>
</dbReference>
<dbReference type="Proteomes" id="UP000295096">
    <property type="component" value="Unassembled WGS sequence"/>
</dbReference>
<dbReference type="PROSITE" id="PS51471">
    <property type="entry name" value="FE2OG_OXY"/>
    <property type="match status" value="1"/>
</dbReference>
<gene>
    <name evidence="9" type="ORF">E2C06_15870</name>
</gene>
<dbReference type="InterPro" id="IPR006620">
    <property type="entry name" value="Pro_4_hyd_alph"/>
</dbReference>
<dbReference type="GO" id="GO:0031418">
    <property type="term" value="F:L-ascorbic acid binding"/>
    <property type="evidence" value="ECO:0007669"/>
    <property type="project" value="UniProtKB-KW"/>
</dbReference>
<evidence type="ECO:0000256" key="5">
    <source>
        <dbReference type="ARBA" id="ARBA00023002"/>
    </source>
</evidence>
<dbReference type="SMART" id="SM00702">
    <property type="entry name" value="P4Hc"/>
    <property type="match status" value="1"/>
</dbReference>
<dbReference type="AlphaFoldDB" id="A0A4R5QFY0"/>
<name>A0A4R5QFY0_9PROT</name>
<evidence type="ECO:0000256" key="4">
    <source>
        <dbReference type="ARBA" id="ARBA00022964"/>
    </source>
</evidence>
<evidence type="ECO:0000256" key="1">
    <source>
        <dbReference type="ARBA" id="ARBA00001961"/>
    </source>
</evidence>
<evidence type="ECO:0000256" key="7">
    <source>
        <dbReference type="HAMAP-Rule" id="MF_00657"/>
    </source>
</evidence>